<sequence>MLDTRPNPPYHIITFIMRHKSTKKSSKDDKNKKMSFSEMLDDLDDDDDEEEYRIEEQKQSKSISKSKGNRGKHPSAHKGLADYYDVNTMIKVEEYWSELDTIYQNLIQYFSQHLTIRSPNALDNLEIQFEGDTYPLHEIATISKKDPKRLIIDCSSFPTVSSIVVDSVTKSNMNLSPQQDGTTVYVPIPKITREYRENLVKGAKKNTFQRYFLNPQCKLPKDKHHVVEEIIRSISNEFLHRSEELLKIKQNEIMGK</sequence>
<dbReference type="InterPro" id="IPR036191">
    <property type="entry name" value="RRF_sf"/>
</dbReference>
<comment type="similarity">
    <text evidence="1">Belongs to the RRF family.</text>
</comment>
<feature type="region of interest" description="Disordered" evidence="5">
    <location>
        <begin position="20"/>
        <end position="78"/>
    </location>
</feature>
<feature type="compositionally biased region" description="Acidic residues" evidence="5">
    <location>
        <begin position="39"/>
        <end position="53"/>
    </location>
</feature>
<proteinExistence type="inferred from homology"/>
<dbReference type="PANTHER" id="PTHR20982:SF3">
    <property type="entry name" value="MITOCHONDRIAL RIBOSOME RECYCLING FACTOR PSEUDO 1"/>
    <property type="match status" value="1"/>
</dbReference>
<dbReference type="GO" id="GO:0043023">
    <property type="term" value="F:ribosomal large subunit binding"/>
    <property type="evidence" value="ECO:0007669"/>
    <property type="project" value="TreeGrafter"/>
</dbReference>
<dbReference type="SUPFAM" id="SSF55194">
    <property type="entry name" value="Ribosome recycling factor, RRF"/>
    <property type="match status" value="1"/>
</dbReference>
<dbReference type="EMBL" id="HG994587">
    <property type="protein sequence ID" value="CAF3016995.1"/>
    <property type="molecule type" value="Genomic_DNA"/>
</dbReference>
<dbReference type="Gene3D" id="3.30.1360.40">
    <property type="match status" value="1"/>
</dbReference>
<dbReference type="Pfam" id="PF01765">
    <property type="entry name" value="RRF"/>
    <property type="match status" value="1"/>
</dbReference>
<accession>A0A7R8D409</accession>
<evidence type="ECO:0000256" key="3">
    <source>
        <dbReference type="ARBA" id="ARBA00022917"/>
    </source>
</evidence>
<dbReference type="Proteomes" id="UP000675881">
    <property type="component" value="Chromosome 8"/>
</dbReference>
<evidence type="ECO:0000313" key="8">
    <source>
        <dbReference type="Proteomes" id="UP000675881"/>
    </source>
</evidence>
<organism evidence="7 8">
    <name type="scientific">Lepeophtheirus salmonis</name>
    <name type="common">Salmon louse</name>
    <name type="synonym">Caligus salmonis</name>
    <dbReference type="NCBI Taxonomy" id="72036"/>
    <lineage>
        <taxon>Eukaryota</taxon>
        <taxon>Metazoa</taxon>
        <taxon>Ecdysozoa</taxon>
        <taxon>Arthropoda</taxon>
        <taxon>Crustacea</taxon>
        <taxon>Multicrustacea</taxon>
        <taxon>Hexanauplia</taxon>
        <taxon>Copepoda</taxon>
        <taxon>Siphonostomatoida</taxon>
        <taxon>Caligidae</taxon>
        <taxon>Lepeophtheirus</taxon>
    </lineage>
</organism>
<reference evidence="7" key="1">
    <citation type="submission" date="2021-02" db="EMBL/GenBank/DDBJ databases">
        <authorList>
            <person name="Bekaert M."/>
        </authorList>
    </citation>
    <scope>NUCLEOTIDE SEQUENCE</scope>
    <source>
        <strain evidence="7">IoA-00</strain>
    </source>
</reference>
<evidence type="ECO:0000256" key="2">
    <source>
        <dbReference type="ARBA" id="ARBA00020581"/>
    </source>
</evidence>
<feature type="domain" description="Ribosome recycling factor" evidence="6">
    <location>
        <begin position="118"/>
        <end position="206"/>
    </location>
</feature>
<dbReference type="GO" id="GO:0005739">
    <property type="term" value="C:mitochondrion"/>
    <property type="evidence" value="ECO:0007669"/>
    <property type="project" value="TreeGrafter"/>
</dbReference>
<dbReference type="OrthoDB" id="407355at2759"/>
<dbReference type="GO" id="GO:0006412">
    <property type="term" value="P:translation"/>
    <property type="evidence" value="ECO:0007669"/>
    <property type="project" value="UniProtKB-KW"/>
</dbReference>
<evidence type="ECO:0000313" key="7">
    <source>
        <dbReference type="EMBL" id="CAF3016995.1"/>
    </source>
</evidence>
<evidence type="ECO:0000259" key="6">
    <source>
        <dbReference type="Pfam" id="PF01765"/>
    </source>
</evidence>
<feature type="compositionally biased region" description="Basic residues" evidence="5">
    <location>
        <begin position="67"/>
        <end position="76"/>
    </location>
</feature>
<dbReference type="PANTHER" id="PTHR20982">
    <property type="entry name" value="RIBOSOME RECYCLING FACTOR"/>
    <property type="match status" value="1"/>
</dbReference>
<evidence type="ECO:0000256" key="4">
    <source>
        <dbReference type="ARBA" id="ARBA00033107"/>
    </source>
</evidence>
<evidence type="ECO:0000256" key="1">
    <source>
        <dbReference type="ARBA" id="ARBA00005912"/>
    </source>
</evidence>
<dbReference type="InterPro" id="IPR023584">
    <property type="entry name" value="Ribosome_recyc_fac_dom"/>
</dbReference>
<name>A0A7R8D409_LEPSM</name>
<keyword evidence="3" id="KW-0648">Protein biosynthesis</keyword>
<dbReference type="InterPro" id="IPR002661">
    <property type="entry name" value="Ribosome_recyc_fac"/>
</dbReference>
<evidence type="ECO:0000256" key="5">
    <source>
        <dbReference type="SAM" id="MobiDB-lite"/>
    </source>
</evidence>
<gene>
    <name evidence="7" type="ORF">LSAA_13518</name>
</gene>
<protein>
    <recommendedName>
        <fullName evidence="2">Ribosome-recycling factor, mitochondrial</fullName>
    </recommendedName>
    <alternativeName>
        <fullName evidence="4">Ribosome-releasing factor, mitochondrial</fullName>
    </alternativeName>
</protein>
<dbReference type="AlphaFoldDB" id="A0A7R8D409"/>
<keyword evidence="8" id="KW-1185">Reference proteome</keyword>